<reference evidence="2" key="1">
    <citation type="submission" date="2021-07" db="EMBL/GenBank/DDBJ databases">
        <title>Draft genome of Mortierella alpina, strain LL118, isolated from an aspen leaf litter sample.</title>
        <authorList>
            <person name="Yang S."/>
            <person name="Vinatzer B.A."/>
        </authorList>
    </citation>
    <scope>NUCLEOTIDE SEQUENCE</scope>
    <source>
        <strain evidence="2">LL118</strain>
    </source>
</reference>
<sequence>MSLDGWCQVCCTHHVPRQFRRGSHFQHLSQCPKTAPQVMQLLFLVTLGSALAAASKDTHEEEAANFGNSIGRTPYCHHRRIPEQQGVPVLHQAVILKKSQENSKGPDEGHQAARGPGVLQRQVRFIQETLLESAKGYERSGGHRDSGDCTGPGQKAD</sequence>
<dbReference type="AlphaFoldDB" id="A0A9P8A250"/>
<feature type="region of interest" description="Disordered" evidence="1">
    <location>
        <begin position="96"/>
        <end position="120"/>
    </location>
</feature>
<comment type="caution">
    <text evidence="2">The sequence shown here is derived from an EMBL/GenBank/DDBJ whole genome shotgun (WGS) entry which is preliminary data.</text>
</comment>
<gene>
    <name evidence="2" type="ORF">KVV02_004314</name>
</gene>
<accession>A0A9P8A250</accession>
<feature type="compositionally biased region" description="Basic and acidic residues" evidence="1">
    <location>
        <begin position="98"/>
        <end position="111"/>
    </location>
</feature>
<dbReference type="Proteomes" id="UP000717515">
    <property type="component" value="Unassembled WGS sequence"/>
</dbReference>
<dbReference type="EMBL" id="JAIFTL010000122">
    <property type="protein sequence ID" value="KAG9322938.1"/>
    <property type="molecule type" value="Genomic_DNA"/>
</dbReference>
<protein>
    <submittedName>
        <fullName evidence="2">Uncharacterized protein</fullName>
    </submittedName>
</protein>
<feature type="region of interest" description="Disordered" evidence="1">
    <location>
        <begin position="134"/>
        <end position="157"/>
    </location>
</feature>
<organism evidence="2 3">
    <name type="scientific">Mortierella alpina</name>
    <name type="common">Oleaginous fungus</name>
    <name type="synonym">Mortierella renispora</name>
    <dbReference type="NCBI Taxonomy" id="64518"/>
    <lineage>
        <taxon>Eukaryota</taxon>
        <taxon>Fungi</taxon>
        <taxon>Fungi incertae sedis</taxon>
        <taxon>Mucoromycota</taxon>
        <taxon>Mortierellomycotina</taxon>
        <taxon>Mortierellomycetes</taxon>
        <taxon>Mortierellales</taxon>
        <taxon>Mortierellaceae</taxon>
        <taxon>Mortierella</taxon>
    </lineage>
</organism>
<evidence type="ECO:0000313" key="3">
    <source>
        <dbReference type="Proteomes" id="UP000717515"/>
    </source>
</evidence>
<evidence type="ECO:0000313" key="2">
    <source>
        <dbReference type="EMBL" id="KAG9322938.1"/>
    </source>
</evidence>
<feature type="compositionally biased region" description="Basic and acidic residues" evidence="1">
    <location>
        <begin position="135"/>
        <end position="147"/>
    </location>
</feature>
<proteinExistence type="predicted"/>
<name>A0A9P8A250_MORAP</name>
<evidence type="ECO:0000256" key="1">
    <source>
        <dbReference type="SAM" id="MobiDB-lite"/>
    </source>
</evidence>